<dbReference type="InterPro" id="IPR005119">
    <property type="entry name" value="LysR_subst-bd"/>
</dbReference>
<dbReference type="Proteomes" id="UP000027997">
    <property type="component" value="Unassembled WGS sequence"/>
</dbReference>
<dbReference type="InterPro" id="IPR000847">
    <property type="entry name" value="LysR_HTH_N"/>
</dbReference>
<accession>A0A081K6N9</accession>
<keyword evidence="2" id="KW-0805">Transcription regulation</keyword>
<evidence type="ECO:0000256" key="1">
    <source>
        <dbReference type="ARBA" id="ARBA00009437"/>
    </source>
</evidence>
<keyword evidence="4" id="KW-0804">Transcription</keyword>
<dbReference type="PROSITE" id="PS50931">
    <property type="entry name" value="HTH_LYSR"/>
    <property type="match status" value="1"/>
</dbReference>
<dbReference type="SUPFAM" id="SSF53850">
    <property type="entry name" value="Periplasmic binding protein-like II"/>
    <property type="match status" value="1"/>
</dbReference>
<reference evidence="6 7" key="1">
    <citation type="submission" date="2014-06" db="EMBL/GenBank/DDBJ databases">
        <title>Whole Genome Sequences of Three Symbiotic Endozoicomonas Bacteria.</title>
        <authorList>
            <person name="Neave M.J."/>
            <person name="Apprill A."/>
            <person name="Voolstra C.R."/>
        </authorList>
    </citation>
    <scope>NUCLEOTIDE SEQUENCE [LARGE SCALE GENOMIC DNA]</scope>
    <source>
        <strain evidence="6 7">DSM 22380</strain>
    </source>
</reference>
<dbReference type="InterPro" id="IPR036388">
    <property type="entry name" value="WH-like_DNA-bd_sf"/>
</dbReference>
<dbReference type="EMBL" id="JOJP01000001">
    <property type="protein sequence ID" value="KEI69815.1"/>
    <property type="molecule type" value="Genomic_DNA"/>
</dbReference>
<dbReference type="AlphaFoldDB" id="A0A081K6N9"/>
<keyword evidence="7" id="KW-1185">Reference proteome</keyword>
<dbReference type="GO" id="GO:0000976">
    <property type="term" value="F:transcription cis-regulatory region binding"/>
    <property type="evidence" value="ECO:0007669"/>
    <property type="project" value="TreeGrafter"/>
</dbReference>
<evidence type="ECO:0000256" key="4">
    <source>
        <dbReference type="ARBA" id="ARBA00023163"/>
    </source>
</evidence>
<dbReference type="RefSeq" id="WP_020584708.1">
    <property type="nucleotide sequence ID" value="NZ_JOJP01000001.1"/>
</dbReference>
<dbReference type="eggNOG" id="COG0583">
    <property type="taxonomic scope" value="Bacteria"/>
</dbReference>
<keyword evidence="3" id="KW-0238">DNA-binding</keyword>
<dbReference type="Pfam" id="PF00126">
    <property type="entry name" value="HTH_1"/>
    <property type="match status" value="1"/>
</dbReference>
<dbReference type="CDD" id="cd05466">
    <property type="entry name" value="PBP2_LTTR_substrate"/>
    <property type="match status" value="1"/>
</dbReference>
<protein>
    <recommendedName>
        <fullName evidence="5">HTH lysR-type domain-containing protein</fullName>
    </recommendedName>
</protein>
<dbReference type="Gene3D" id="3.40.190.290">
    <property type="match status" value="1"/>
</dbReference>
<feature type="domain" description="HTH lysR-type" evidence="5">
    <location>
        <begin position="1"/>
        <end position="58"/>
    </location>
</feature>
<dbReference type="Gene3D" id="1.10.10.10">
    <property type="entry name" value="Winged helix-like DNA-binding domain superfamily/Winged helix DNA-binding domain"/>
    <property type="match status" value="1"/>
</dbReference>
<dbReference type="InterPro" id="IPR036390">
    <property type="entry name" value="WH_DNA-bd_sf"/>
</dbReference>
<evidence type="ECO:0000313" key="6">
    <source>
        <dbReference type="EMBL" id="KEI69815.1"/>
    </source>
</evidence>
<dbReference type="PANTHER" id="PTHR30126">
    <property type="entry name" value="HTH-TYPE TRANSCRIPTIONAL REGULATOR"/>
    <property type="match status" value="1"/>
</dbReference>
<dbReference type="SUPFAM" id="SSF46785">
    <property type="entry name" value="Winged helix' DNA-binding domain"/>
    <property type="match status" value="1"/>
</dbReference>
<dbReference type="Pfam" id="PF03466">
    <property type="entry name" value="LysR_substrate"/>
    <property type="match status" value="1"/>
</dbReference>
<evidence type="ECO:0000313" key="7">
    <source>
        <dbReference type="Proteomes" id="UP000027997"/>
    </source>
</evidence>
<comment type="caution">
    <text evidence="6">The sequence shown here is derived from an EMBL/GenBank/DDBJ whole genome shotgun (WGS) entry which is preliminary data.</text>
</comment>
<evidence type="ECO:0000256" key="3">
    <source>
        <dbReference type="ARBA" id="ARBA00023125"/>
    </source>
</evidence>
<dbReference type="GO" id="GO:0003700">
    <property type="term" value="F:DNA-binding transcription factor activity"/>
    <property type="evidence" value="ECO:0007669"/>
    <property type="project" value="InterPro"/>
</dbReference>
<dbReference type="STRING" id="305900.GV64_02825"/>
<organism evidence="6 7">
    <name type="scientific">Endozoicomonas elysicola</name>
    <dbReference type="NCBI Taxonomy" id="305900"/>
    <lineage>
        <taxon>Bacteria</taxon>
        <taxon>Pseudomonadati</taxon>
        <taxon>Pseudomonadota</taxon>
        <taxon>Gammaproteobacteria</taxon>
        <taxon>Oceanospirillales</taxon>
        <taxon>Endozoicomonadaceae</taxon>
        <taxon>Endozoicomonas</taxon>
    </lineage>
</organism>
<evidence type="ECO:0000259" key="5">
    <source>
        <dbReference type="PROSITE" id="PS50931"/>
    </source>
</evidence>
<sequence length="292" mass="33564">MKYNAIKALVLTHDTGSISSAARRMRKPRTMVSNWIQGLEDDWGICLFDRQGYKPELTKEGQSLLAVCRSLLADKEMMELKLASIMQAEEQRLSIGMVHGLDSGFLLDLVEGFDQKYPSLNITIINGFDDEISSKLYSGEVDLIYALLRNPDPSIFNCHQTGFCDFVAVCHPQHPLAKYESLEYTDLSSHRQIWPLRHDSHSLNQYRFSNIFWQVPDYRTSIDLVRRQLGWTFCPKNLVMDQIRNQELVILNHPQAVFQVPIGLAWRADRHPGPVMEYIIDRVIHNKGDEAS</sequence>
<evidence type="ECO:0000256" key="2">
    <source>
        <dbReference type="ARBA" id="ARBA00023015"/>
    </source>
</evidence>
<name>A0A081K6N9_9GAMM</name>
<proteinExistence type="inferred from homology"/>
<gene>
    <name evidence="6" type="ORF">GV64_02825</name>
</gene>
<comment type="similarity">
    <text evidence="1">Belongs to the LysR transcriptional regulatory family.</text>
</comment>
<dbReference type="PANTHER" id="PTHR30126:SF91">
    <property type="entry name" value="LYSR FAMILY TRANSCRIPTIONAL REGULATOR"/>
    <property type="match status" value="1"/>
</dbReference>